<proteinExistence type="predicted"/>
<protein>
    <submittedName>
        <fullName evidence="1">Uncharacterized protein</fullName>
    </submittedName>
</protein>
<evidence type="ECO:0000313" key="1">
    <source>
        <dbReference type="EMBL" id="KFD68522.1"/>
    </source>
</evidence>
<organism evidence="1">
    <name type="scientific">Trichuris suis</name>
    <name type="common">pig whipworm</name>
    <dbReference type="NCBI Taxonomy" id="68888"/>
    <lineage>
        <taxon>Eukaryota</taxon>
        <taxon>Metazoa</taxon>
        <taxon>Ecdysozoa</taxon>
        <taxon>Nematoda</taxon>
        <taxon>Enoplea</taxon>
        <taxon>Dorylaimia</taxon>
        <taxon>Trichinellida</taxon>
        <taxon>Trichuridae</taxon>
        <taxon>Trichuris</taxon>
    </lineage>
</organism>
<sequence>MNAVADTVSRMETNCVDHAADDSMNFEEMATAQEKAVIFEDFETHSFLYNCSVVSGVRESSLPYTADDGTRAVPKRTELTALHSSTSPSMMLLIFQLHDQTRASCKALNIISNSACIHQTNRMDRMYITQEFTI</sequence>
<dbReference type="EMBL" id="KL367504">
    <property type="protein sequence ID" value="KFD68522.1"/>
    <property type="molecule type" value="Genomic_DNA"/>
</dbReference>
<dbReference type="Proteomes" id="UP000030758">
    <property type="component" value="Unassembled WGS sequence"/>
</dbReference>
<reference evidence="1" key="1">
    <citation type="journal article" date="2014" name="Nat. Genet.">
        <title>Genome and transcriptome of the porcine whipworm Trichuris suis.</title>
        <authorList>
            <person name="Jex A.R."/>
            <person name="Nejsum P."/>
            <person name="Schwarz E.M."/>
            <person name="Hu L."/>
            <person name="Young N.D."/>
            <person name="Hall R.S."/>
            <person name="Korhonen P.K."/>
            <person name="Liao S."/>
            <person name="Thamsborg S."/>
            <person name="Xia J."/>
            <person name="Xu P."/>
            <person name="Wang S."/>
            <person name="Scheerlinck J.P."/>
            <person name="Hofmann A."/>
            <person name="Sternberg P.W."/>
            <person name="Wang J."/>
            <person name="Gasser R.B."/>
        </authorList>
    </citation>
    <scope>NUCLEOTIDE SEQUENCE [LARGE SCALE GENOMIC DNA]</scope>
    <source>
        <strain evidence="1">DCEP-RM93F</strain>
    </source>
</reference>
<name>A0A085NGC6_9BILA</name>
<accession>A0A085NGC6</accession>
<dbReference type="AlphaFoldDB" id="A0A085NGC6"/>
<gene>
    <name evidence="1" type="ORF">M514_09370</name>
</gene>